<dbReference type="Proteomes" id="UP000018420">
    <property type="component" value="Unassembled WGS sequence"/>
</dbReference>
<reference evidence="2 3" key="1">
    <citation type="submission" date="2013-05" db="EMBL/GenBank/DDBJ databases">
        <title>Genome assembly of Acinetobacter junii MTCC 11364.</title>
        <authorList>
            <person name="Khatri I."/>
            <person name="Singh N.K."/>
            <person name="Subramanian S."/>
            <person name="Mayilraj S."/>
        </authorList>
    </citation>
    <scope>NUCLEOTIDE SEQUENCE [LARGE SCALE GENOMIC DNA]</scope>
    <source>
        <strain evidence="2 3">MTCC 11364</strain>
    </source>
</reference>
<protein>
    <submittedName>
        <fullName evidence="2">Putative signal peptide protein</fullName>
    </submittedName>
</protein>
<feature type="chain" id="PRO_5004546394" evidence="1">
    <location>
        <begin position="21"/>
        <end position="228"/>
    </location>
</feature>
<comment type="caution">
    <text evidence="2">The sequence shown here is derived from an EMBL/GenBank/DDBJ whole genome shotgun (WGS) entry which is preliminary data.</text>
</comment>
<accession>S7WV22</accession>
<proteinExistence type="predicted"/>
<evidence type="ECO:0000313" key="2">
    <source>
        <dbReference type="EMBL" id="EPR86995.1"/>
    </source>
</evidence>
<evidence type="ECO:0000256" key="1">
    <source>
        <dbReference type="SAM" id="SignalP"/>
    </source>
</evidence>
<gene>
    <name evidence="2" type="ORF">L292_1940</name>
</gene>
<dbReference type="AlphaFoldDB" id="S7WV22"/>
<dbReference type="PATRIC" id="fig|1330047.3.peg.568"/>
<sequence length="228" mass="24376">MKKTMLFASLFIVAFQFSHAELKPLGNQELQAVEAQSAATINWSLSLNQTSPGVFANAAGQYCNGTDVKFCRLAMSFNNRTTSDGKKQWLVLKGIQGTIGLNNVDIDGVDLLYSSDSNMTGVPDQIKAALQLSIKETSPILIRNFGFNAMSIETDTVANEGSGNIPGYLAMGSGGTGVTAYANGVYTDTTNKFDQGRETGFTGMMMNGNLALQGNLKVFSCDGSMKRC</sequence>
<keyword evidence="1" id="KW-0732">Signal</keyword>
<dbReference type="EMBL" id="ASYZ01000028">
    <property type="protein sequence ID" value="EPR86995.1"/>
    <property type="molecule type" value="Genomic_DNA"/>
</dbReference>
<dbReference type="RefSeq" id="WP_004914170.1">
    <property type="nucleotide sequence ID" value="NZ_ASYZ01000028.1"/>
</dbReference>
<evidence type="ECO:0000313" key="3">
    <source>
        <dbReference type="Proteomes" id="UP000018420"/>
    </source>
</evidence>
<organism evidence="2 3">
    <name type="scientific">Acinetobacter junii CIP 107470 = MTCC 11364</name>
    <dbReference type="NCBI Taxonomy" id="1217666"/>
    <lineage>
        <taxon>Bacteria</taxon>
        <taxon>Pseudomonadati</taxon>
        <taxon>Pseudomonadota</taxon>
        <taxon>Gammaproteobacteria</taxon>
        <taxon>Moraxellales</taxon>
        <taxon>Moraxellaceae</taxon>
        <taxon>Acinetobacter</taxon>
    </lineage>
</organism>
<name>S7WV22_ACIJU</name>
<feature type="signal peptide" evidence="1">
    <location>
        <begin position="1"/>
        <end position="20"/>
    </location>
</feature>